<dbReference type="Proteomes" id="UP000072660">
    <property type="component" value="Unassembled WGS sequence"/>
</dbReference>
<keyword evidence="3" id="KW-0813">Transport</keyword>
<feature type="chain" id="PRO_5007299255" evidence="6">
    <location>
        <begin position="38"/>
        <end position="323"/>
    </location>
</feature>
<comment type="similarity">
    <text evidence="2">Belongs to the bacterial solute-binding protein 8 family.</text>
</comment>
<dbReference type="InterPro" id="IPR002491">
    <property type="entry name" value="ABC_transptr_periplasmic_BD"/>
</dbReference>
<dbReference type="Pfam" id="PF01497">
    <property type="entry name" value="Peripla_BP_2"/>
    <property type="match status" value="1"/>
</dbReference>
<dbReference type="EMBL" id="LSZO01000220">
    <property type="protein sequence ID" value="KXU33934.1"/>
    <property type="molecule type" value="Genomic_DNA"/>
</dbReference>
<dbReference type="GO" id="GO:1901678">
    <property type="term" value="P:iron coordination entity transport"/>
    <property type="evidence" value="ECO:0007669"/>
    <property type="project" value="UniProtKB-ARBA"/>
</dbReference>
<evidence type="ECO:0000256" key="5">
    <source>
        <dbReference type="ARBA" id="ARBA00022729"/>
    </source>
</evidence>
<keyword evidence="4" id="KW-0406">Ion transport</keyword>
<dbReference type="CDD" id="cd01140">
    <property type="entry name" value="FatB"/>
    <property type="match status" value="1"/>
</dbReference>
<comment type="subcellular location">
    <subcellularLocation>
        <location evidence="1">Cell envelope</location>
    </subcellularLocation>
</comment>
<evidence type="ECO:0000259" key="7">
    <source>
        <dbReference type="PROSITE" id="PS50983"/>
    </source>
</evidence>
<dbReference type="InterPro" id="IPR051313">
    <property type="entry name" value="Bact_iron-sidero_bind"/>
</dbReference>
<keyword evidence="4" id="KW-0410">Iron transport</keyword>
<organism evidence="8 9">
    <name type="scientific">Ventosimonas gracilis</name>
    <dbReference type="NCBI Taxonomy" id="1680762"/>
    <lineage>
        <taxon>Bacteria</taxon>
        <taxon>Pseudomonadati</taxon>
        <taxon>Pseudomonadota</taxon>
        <taxon>Gammaproteobacteria</taxon>
        <taxon>Pseudomonadales</taxon>
        <taxon>Ventosimonadaceae</taxon>
        <taxon>Ventosimonas</taxon>
    </lineage>
</organism>
<gene>
    <name evidence="8" type="ORF">AXE65_07865</name>
</gene>
<feature type="domain" description="Fe/B12 periplasmic-binding" evidence="7">
    <location>
        <begin position="57"/>
        <end position="321"/>
    </location>
</feature>
<dbReference type="PROSITE" id="PS50983">
    <property type="entry name" value="FE_B12_PBP"/>
    <property type="match status" value="1"/>
</dbReference>
<reference evidence="8 9" key="1">
    <citation type="submission" date="2016-02" db="EMBL/GenBank/DDBJ databases">
        <authorList>
            <person name="Wen L."/>
            <person name="He K."/>
            <person name="Yang H."/>
        </authorList>
    </citation>
    <scope>NUCLEOTIDE SEQUENCE [LARGE SCALE GENOMIC DNA]</scope>
    <source>
        <strain evidence="8 9">CV58</strain>
    </source>
</reference>
<protein>
    <submittedName>
        <fullName evidence="8">Iron ABC transporter substrate-binding protein</fullName>
    </submittedName>
</protein>
<dbReference type="InterPro" id="IPR033870">
    <property type="entry name" value="FatB"/>
</dbReference>
<name>A0A139SHH2_9GAMM</name>
<evidence type="ECO:0000256" key="1">
    <source>
        <dbReference type="ARBA" id="ARBA00004196"/>
    </source>
</evidence>
<evidence type="ECO:0000313" key="9">
    <source>
        <dbReference type="Proteomes" id="UP000072660"/>
    </source>
</evidence>
<dbReference type="GO" id="GO:0030288">
    <property type="term" value="C:outer membrane-bounded periplasmic space"/>
    <property type="evidence" value="ECO:0007669"/>
    <property type="project" value="TreeGrafter"/>
</dbReference>
<keyword evidence="9" id="KW-1185">Reference proteome</keyword>
<proteinExistence type="inferred from homology"/>
<evidence type="ECO:0000256" key="6">
    <source>
        <dbReference type="SAM" id="SignalP"/>
    </source>
</evidence>
<dbReference type="PANTHER" id="PTHR30532">
    <property type="entry name" value="IRON III DICITRATE-BINDING PERIPLASMIC PROTEIN"/>
    <property type="match status" value="1"/>
</dbReference>
<keyword evidence="5 6" id="KW-0732">Signal</keyword>
<dbReference type="SUPFAM" id="SSF53807">
    <property type="entry name" value="Helical backbone' metal receptor"/>
    <property type="match status" value="1"/>
</dbReference>
<evidence type="ECO:0000256" key="4">
    <source>
        <dbReference type="ARBA" id="ARBA00022496"/>
    </source>
</evidence>
<accession>A0A139SHH2</accession>
<dbReference type="AlphaFoldDB" id="A0A139SHH2"/>
<evidence type="ECO:0000313" key="8">
    <source>
        <dbReference type="EMBL" id="KXU33934.1"/>
    </source>
</evidence>
<dbReference type="PANTHER" id="PTHR30532:SF28">
    <property type="entry name" value="PETROBACTIN-BINDING PROTEIN YCLQ"/>
    <property type="match status" value="1"/>
</dbReference>
<dbReference type="Gene3D" id="3.40.50.1980">
    <property type="entry name" value="Nitrogenase molybdenum iron protein domain"/>
    <property type="match status" value="2"/>
</dbReference>
<comment type="caution">
    <text evidence="8">The sequence shown here is derived from an EMBL/GenBank/DDBJ whole genome shotgun (WGS) entry which is preliminary data.</text>
</comment>
<feature type="signal peptide" evidence="6">
    <location>
        <begin position="1"/>
        <end position="37"/>
    </location>
</feature>
<evidence type="ECO:0000256" key="3">
    <source>
        <dbReference type="ARBA" id="ARBA00022448"/>
    </source>
</evidence>
<sequence length="323" mass="34969">MNTDYPSAQESSVNKLSTAFVCLLALLAASIVATAAAAEIRIQHAKGETVLPAVPKKVLVLDVPSLDNLDALGVQPTGVPGGNLPSYLAKYEAPQYLKIGSLFEPDYEAINAAEAELAIVGGRSSAKYQEVATILPTIDLSVDNQDYLASAKNNIETLGKIFNKEQRAKEMLSTLDNNITALKQRAGDSGRAIILITNAGKVGVYGRGSRLGWLHNDIGFKTVADDIDDRFHGGDIVSFEYILEKNPDWLFVVDRDAAIGQRNAGNAAEQVLNNALIQQTTAWKKQQIVYLKPQQAYIVSSGWQALTSILEQLQQAMNKARAQ</sequence>
<evidence type="ECO:0000256" key="2">
    <source>
        <dbReference type="ARBA" id="ARBA00008814"/>
    </source>
</evidence>
<keyword evidence="4" id="KW-0408">Iron</keyword>